<sequence length="261" mass="30140">MKRILGYLWLLLVVSCNREGPTNTSGRGLETITTKVMQENNNQFRYTVYLPPWLSDEHREAVKPFILICQDGNKKIVDFSMGDIQKAEPGWENYYRVDFVFDGDEEVKLLMTYGNYRTTSNDMKDWSFAILANKDSPYVVKYQPNNNRADDTYLIGMIFKDGQVSRLDNSLLVSLKAEIMIDNQVRTKVPAHFRAVDVQYTNILGLDAKNPFVWEFSDGFFGYGLDVWHTFERAGKKSVTLIMTDNLSRKDTVIMNFTVTD</sequence>
<dbReference type="PROSITE" id="PS51257">
    <property type="entry name" value="PROKAR_LIPOPROTEIN"/>
    <property type="match status" value="1"/>
</dbReference>
<dbReference type="PROSITE" id="PS50093">
    <property type="entry name" value="PKD"/>
    <property type="match status" value="1"/>
</dbReference>
<feature type="domain" description="PKD" evidence="1">
    <location>
        <begin position="212"/>
        <end position="261"/>
    </location>
</feature>
<dbReference type="InterPro" id="IPR000601">
    <property type="entry name" value="PKD_dom"/>
</dbReference>
<proteinExistence type="predicted"/>
<evidence type="ECO:0000259" key="1">
    <source>
        <dbReference type="PROSITE" id="PS50093"/>
    </source>
</evidence>
<evidence type="ECO:0000313" key="2">
    <source>
        <dbReference type="EMBL" id="PIT96326.1"/>
    </source>
</evidence>
<organism evidence="2 3">
    <name type="scientific">Candidatus Falkowbacteria bacterium CG10_big_fil_rev_8_21_14_0_10_37_14</name>
    <dbReference type="NCBI Taxonomy" id="1974561"/>
    <lineage>
        <taxon>Bacteria</taxon>
        <taxon>Candidatus Falkowiibacteriota</taxon>
    </lineage>
</organism>
<dbReference type="AlphaFoldDB" id="A0A2M6WUB8"/>
<dbReference type="SUPFAM" id="SSF49299">
    <property type="entry name" value="PKD domain"/>
    <property type="match status" value="1"/>
</dbReference>
<accession>A0A2M6WUB8</accession>
<dbReference type="InterPro" id="IPR035986">
    <property type="entry name" value="PKD_dom_sf"/>
</dbReference>
<gene>
    <name evidence="2" type="ORF">COT94_01375</name>
</gene>
<protein>
    <recommendedName>
        <fullName evidence="1">PKD domain-containing protein</fullName>
    </recommendedName>
</protein>
<dbReference type="Proteomes" id="UP000228533">
    <property type="component" value="Unassembled WGS sequence"/>
</dbReference>
<dbReference type="Gene3D" id="2.60.40.10">
    <property type="entry name" value="Immunoglobulins"/>
    <property type="match status" value="1"/>
</dbReference>
<name>A0A2M6WUB8_9BACT</name>
<comment type="caution">
    <text evidence="2">The sequence shown here is derived from an EMBL/GenBank/DDBJ whole genome shotgun (WGS) entry which is preliminary data.</text>
</comment>
<evidence type="ECO:0000313" key="3">
    <source>
        <dbReference type="Proteomes" id="UP000228533"/>
    </source>
</evidence>
<reference evidence="3" key="1">
    <citation type="submission" date="2017-09" db="EMBL/GenBank/DDBJ databases">
        <title>Depth-based differentiation of microbial function through sediment-hosted aquifers and enrichment of novel symbionts in the deep terrestrial subsurface.</title>
        <authorList>
            <person name="Probst A.J."/>
            <person name="Ladd B."/>
            <person name="Jarett J.K."/>
            <person name="Geller-Mcgrath D.E."/>
            <person name="Sieber C.M.K."/>
            <person name="Emerson J.B."/>
            <person name="Anantharaman K."/>
            <person name="Thomas B.C."/>
            <person name="Malmstrom R."/>
            <person name="Stieglmeier M."/>
            <person name="Klingl A."/>
            <person name="Woyke T."/>
            <person name="Ryan C.M."/>
            <person name="Banfield J.F."/>
        </authorList>
    </citation>
    <scope>NUCLEOTIDE SEQUENCE [LARGE SCALE GENOMIC DNA]</scope>
</reference>
<dbReference type="InterPro" id="IPR013783">
    <property type="entry name" value="Ig-like_fold"/>
</dbReference>
<dbReference type="EMBL" id="PFAM01000008">
    <property type="protein sequence ID" value="PIT96326.1"/>
    <property type="molecule type" value="Genomic_DNA"/>
</dbReference>